<keyword evidence="2" id="KW-1185">Reference proteome</keyword>
<dbReference type="EMBL" id="JAUOZS010000001">
    <property type="protein sequence ID" value="MDT8902103.1"/>
    <property type="molecule type" value="Genomic_DNA"/>
</dbReference>
<organism evidence="1 2">
    <name type="scientific">Anaeroselena agilis</name>
    <dbReference type="NCBI Taxonomy" id="3063788"/>
    <lineage>
        <taxon>Bacteria</taxon>
        <taxon>Bacillati</taxon>
        <taxon>Bacillota</taxon>
        <taxon>Negativicutes</taxon>
        <taxon>Acetonemataceae</taxon>
        <taxon>Anaeroselena</taxon>
    </lineage>
</organism>
<comment type="caution">
    <text evidence="1">The sequence shown here is derived from an EMBL/GenBank/DDBJ whole genome shotgun (WGS) entry which is preliminary data.</text>
</comment>
<reference evidence="1 2" key="1">
    <citation type="submission" date="2023-07" db="EMBL/GenBank/DDBJ databases">
        <title>The novel representative of Negativicutes class, Anaeroselena agilis gen. nov. sp. nov.</title>
        <authorList>
            <person name="Prokofeva M.I."/>
            <person name="Elcheninov A.G."/>
            <person name="Klyukina A."/>
            <person name="Kublanov I.V."/>
            <person name="Frolov E.N."/>
            <person name="Podosokorskaya O.A."/>
        </authorList>
    </citation>
    <scope>NUCLEOTIDE SEQUENCE [LARGE SCALE GENOMIC DNA]</scope>
    <source>
        <strain evidence="1 2">4137-cl</strain>
    </source>
</reference>
<sequence>MSAFIGPIHYWLYGKIRLVGRREDYLRERAAALCGSVAEELQEQVRQTYGWPLPDTDLGELIDHDNIHGWLQRQIKIAETREAAFVSELLDTCGDGAADLLEQAFADHGRLTGESAKAQGKHDLTIAPGIYRALGDHYLNGMPCDQADTVIASADDSITWETRVCLQQPNWRRAGANEQAMARLYRAWLAGFVAGANPAFAFRQDGAGEGVRSEIYRK</sequence>
<dbReference type="RefSeq" id="WP_413780592.1">
    <property type="nucleotide sequence ID" value="NZ_JAUOZS010000001.1"/>
</dbReference>
<dbReference type="Proteomes" id="UP001254848">
    <property type="component" value="Unassembled WGS sequence"/>
</dbReference>
<evidence type="ECO:0000313" key="2">
    <source>
        <dbReference type="Proteomes" id="UP001254848"/>
    </source>
</evidence>
<accession>A0ABU3P0Q1</accession>
<gene>
    <name evidence="1" type="ORF">Q4T40_12680</name>
</gene>
<name>A0ABU3P0Q1_9FIRM</name>
<evidence type="ECO:0000313" key="1">
    <source>
        <dbReference type="EMBL" id="MDT8902103.1"/>
    </source>
</evidence>
<protein>
    <submittedName>
        <fullName evidence="1">Uncharacterized protein</fullName>
    </submittedName>
</protein>
<proteinExistence type="predicted"/>